<comment type="caution">
    <text evidence="2">The sequence shown here is derived from an EMBL/GenBank/DDBJ whole genome shotgun (WGS) entry which is preliminary data.</text>
</comment>
<dbReference type="AlphaFoldDB" id="A0A850NZR8"/>
<dbReference type="EMBL" id="JABXXS010000008">
    <property type="protein sequence ID" value="NVN36403.1"/>
    <property type="molecule type" value="Genomic_DNA"/>
</dbReference>
<gene>
    <name evidence="2" type="ORF">HUK81_05520</name>
</gene>
<dbReference type="Pfam" id="PF13469">
    <property type="entry name" value="Sulfotransfer_3"/>
    <property type="match status" value="1"/>
</dbReference>
<feature type="transmembrane region" description="Helical" evidence="1">
    <location>
        <begin position="70"/>
        <end position="89"/>
    </location>
</feature>
<accession>A0A850NZR8</accession>
<feature type="transmembrane region" description="Helical" evidence="1">
    <location>
        <begin position="101"/>
        <end position="117"/>
    </location>
</feature>
<dbReference type="SUPFAM" id="SSF52540">
    <property type="entry name" value="P-loop containing nucleoside triphosphate hydrolases"/>
    <property type="match status" value="1"/>
</dbReference>
<name>A0A850NZR8_9PROT</name>
<evidence type="ECO:0000313" key="2">
    <source>
        <dbReference type="EMBL" id="NVN36403.1"/>
    </source>
</evidence>
<dbReference type="Proteomes" id="UP000522590">
    <property type="component" value="Unassembled WGS sequence"/>
</dbReference>
<protein>
    <submittedName>
        <fullName evidence="2">Sulfotransferase</fullName>
    </submittedName>
</protein>
<proteinExistence type="predicted"/>
<sequence>MIGLAVLLLATLASIELVWATGILGCLRGLNREGQRAVRLLLRRHVSEWAKERALRLMSARLMLHSLRSLGLIALVASPFALIVAVNALWPYGLGRAYADWRGRLAIVAVSLLYLFMRRHMRRAKGDGKGDSGGGSERFLQRVALGNRAILDITFDMERARYKPWTDGEQPLFVTGLARAGTTILTRLLHEQYHMASLTYRDLPFPLAPNGWVRLSASFKRQVTRTERGHGDGIFHDLDSAEAIEEVFWRHFEGSRYVGPDGLTPVPPQAETIKAFRDYVGLIRRRYGGARYLSKNNANVLRLPALLAAFPQAILVHPFRDPLQQALSLRRQHIQALTLAQDDPFRRDFMRWLGHYEFGGDQRPFLFSGHPAATGDRNGIDYWLQLWTSVYTALLAQPAEVRARQVFVDYDAVCANTASYVVPLTTALALPQPLDLSSLRAVSPRVISEINPGLLEQARALHATLRAHGVHTPA</sequence>
<reference evidence="2 3" key="1">
    <citation type="submission" date="2020-06" db="EMBL/GenBank/DDBJ databases">
        <title>Description of novel acetic acid bacteria.</title>
        <authorList>
            <person name="Sombolestani A."/>
        </authorList>
    </citation>
    <scope>NUCLEOTIDE SEQUENCE [LARGE SCALE GENOMIC DNA]</scope>
    <source>
        <strain evidence="2 3">LMG 25</strain>
    </source>
</reference>
<evidence type="ECO:0000313" key="3">
    <source>
        <dbReference type="Proteomes" id="UP000522590"/>
    </source>
</evidence>
<dbReference type="InterPro" id="IPR027417">
    <property type="entry name" value="P-loop_NTPase"/>
</dbReference>
<dbReference type="GO" id="GO:0016740">
    <property type="term" value="F:transferase activity"/>
    <property type="evidence" value="ECO:0007669"/>
    <property type="project" value="UniProtKB-KW"/>
</dbReference>
<keyword evidence="1" id="KW-0472">Membrane</keyword>
<keyword evidence="2" id="KW-0808">Transferase</keyword>
<keyword evidence="1" id="KW-0812">Transmembrane</keyword>
<feature type="transmembrane region" description="Helical" evidence="1">
    <location>
        <begin position="6"/>
        <end position="27"/>
    </location>
</feature>
<evidence type="ECO:0000256" key="1">
    <source>
        <dbReference type="SAM" id="Phobius"/>
    </source>
</evidence>
<keyword evidence="1" id="KW-1133">Transmembrane helix</keyword>
<organism evidence="2 3">
    <name type="scientific">Komagataeibacter swingsii</name>
    <dbReference type="NCBI Taxonomy" id="215220"/>
    <lineage>
        <taxon>Bacteria</taxon>
        <taxon>Pseudomonadati</taxon>
        <taxon>Pseudomonadota</taxon>
        <taxon>Alphaproteobacteria</taxon>
        <taxon>Acetobacterales</taxon>
        <taxon>Acetobacteraceae</taxon>
        <taxon>Komagataeibacter</taxon>
    </lineage>
</organism>
<dbReference type="RefSeq" id="WP_176642731.1">
    <property type="nucleotide sequence ID" value="NZ_JABXXS010000008.1"/>
</dbReference>
<dbReference type="Gene3D" id="3.40.50.300">
    <property type="entry name" value="P-loop containing nucleotide triphosphate hydrolases"/>
    <property type="match status" value="1"/>
</dbReference>